<reference evidence="2" key="1">
    <citation type="submission" date="2018-11" db="EMBL/GenBank/DDBJ databases">
        <title>Genome sequencing of a novel mesophilic and cellulolytic organism within the genus Hungateiclostridium.</title>
        <authorList>
            <person name="Rettenmaier R."/>
            <person name="Liebl W."/>
            <person name="Zverlov V."/>
        </authorList>
    </citation>
    <scope>NUCLEOTIDE SEQUENCE [LARGE SCALE GENOMIC DNA]</scope>
    <source>
        <strain evidence="2">N2K1</strain>
    </source>
</reference>
<name>A0A4V1K1V1_9FIRM</name>
<dbReference type="Proteomes" id="UP000289166">
    <property type="component" value="Unassembled WGS sequence"/>
</dbReference>
<dbReference type="AlphaFoldDB" id="A0A4V1K1V1"/>
<evidence type="ECO:0000313" key="1">
    <source>
        <dbReference type="EMBL" id="RXE58069.1"/>
    </source>
</evidence>
<dbReference type="PANTHER" id="PTHR36454:SF1">
    <property type="entry name" value="DUF1015 DOMAIN-CONTAINING PROTEIN"/>
    <property type="match status" value="1"/>
</dbReference>
<dbReference type="RefSeq" id="WP_128706316.1">
    <property type="nucleotide sequence ID" value="NZ_RLII01000025.1"/>
</dbReference>
<protein>
    <submittedName>
        <fullName evidence="1">DUF1015 domain-containing protein</fullName>
    </submittedName>
</protein>
<comment type="caution">
    <text evidence="1">The sequence shown here is derived from an EMBL/GenBank/DDBJ whole genome shotgun (WGS) entry which is preliminary data.</text>
</comment>
<accession>A0A4V1K1V1</accession>
<gene>
    <name evidence="1" type="ORF">EFD62_14085</name>
</gene>
<dbReference type="OrthoDB" id="6396832at2"/>
<keyword evidence="2" id="KW-1185">Reference proteome</keyword>
<dbReference type="InterPro" id="IPR008323">
    <property type="entry name" value="UCP033563"/>
</dbReference>
<dbReference type="EMBL" id="RLII01000025">
    <property type="protein sequence ID" value="RXE58069.1"/>
    <property type="molecule type" value="Genomic_DNA"/>
</dbReference>
<sequence>MIEQMAYNKEIGVRIPSILLPKEGIDMEKWSVVACDQYTSEPEYWQEVEKKVGDNPSTLYLTFPEIYLEDGNEAERIKRINNEMRRYINEGILVSQKPCMLLVDRSTSHTQSRKGLIISVDLEKYDYTVGSQTLIRATEGTVIERLPPRVKIRENATLELPHVMILIDDPNKTVVEPLANKLDSFEKVYDFELMMNGGHIKGYRIDDENTLDGILKAIEALADPEVFRAKYNVGDDKGVLLFAVGDGNHSLASAKAHWENVKKGLGEAEIENHPARFALVEIVNVHDDGIVFEPIHRVLFNIDSKSILNSMQDFYGSSCCSFEKFDSLESVNTRLRELKKEESVHSFGFVTEEGFGVFTVQTPKHNLEVATLQDFLDYIVKNNKESKVDYIHGEDVVTRLGSKPGNMGFYLPSMEKHDLFKTVILDGVLPRKTFSMGEAEEKRFYLECRKIVKD</sequence>
<evidence type="ECO:0000313" key="2">
    <source>
        <dbReference type="Proteomes" id="UP000289166"/>
    </source>
</evidence>
<organism evidence="1 2">
    <name type="scientific">Acetivibrio mesophilus</name>
    <dbReference type="NCBI Taxonomy" id="2487273"/>
    <lineage>
        <taxon>Bacteria</taxon>
        <taxon>Bacillati</taxon>
        <taxon>Bacillota</taxon>
        <taxon>Clostridia</taxon>
        <taxon>Eubacteriales</taxon>
        <taxon>Oscillospiraceae</taxon>
        <taxon>Acetivibrio</taxon>
    </lineage>
</organism>
<proteinExistence type="predicted"/>
<dbReference type="PANTHER" id="PTHR36454">
    <property type="entry name" value="LMO2823 PROTEIN"/>
    <property type="match status" value="1"/>
</dbReference>
<dbReference type="Pfam" id="PF06245">
    <property type="entry name" value="DUF1015"/>
    <property type="match status" value="1"/>
</dbReference>